<dbReference type="KEGG" id="scas:SACC_20190"/>
<dbReference type="RefSeq" id="WP_229569360.1">
    <property type="nucleotide sequence ID" value="NZ_AP025226.1"/>
</dbReference>
<reference evidence="1 2" key="1">
    <citation type="journal article" date="2022" name="Microbiol. Resour. Announc.">
        <title>Complete Genome Sequence of the Hyperthermophilic and Acidophilic Archaeon Saccharolobus caldissimus Strain HS-3T.</title>
        <authorList>
            <person name="Sakai H.D."/>
            <person name="Kurosawa N."/>
        </authorList>
    </citation>
    <scope>NUCLEOTIDE SEQUENCE [LARGE SCALE GENOMIC DNA]</scope>
    <source>
        <strain evidence="1 2">JCM32116</strain>
    </source>
</reference>
<sequence length="269" mass="30765">MRILVNGLLSLDSGKTSFSLSLIRLFYQVGVKLFPLKPVAGHNAWYSFNTLLRSEELGILAGNDALKYFDETKYDIRKINPFAVLFVPIDLEKLNYNVSLYNMIMEYGYPYLIRISDCNSNTDTYLVNSSAESYVPKPLLRFISNLALKFHAKPSDRLREVIDMSPQLADSCVVNIIRTNPDVIIESYNDSASPTYYSTDVDYVFIVSPAKAFLIKGEEFKRVMSLFSIPPWNVRVSSLIKYLKIERSFEIDIGERVAKEEILDVIFKS</sequence>
<proteinExistence type="predicted"/>
<dbReference type="GeneID" id="68866751"/>
<accession>A0AAQ4CT71</accession>
<dbReference type="EMBL" id="AP025226">
    <property type="protein sequence ID" value="BDB99002.1"/>
    <property type="molecule type" value="Genomic_DNA"/>
</dbReference>
<gene>
    <name evidence="1" type="ORF">SACC_20190</name>
</gene>
<protein>
    <recommendedName>
        <fullName evidence="3">ATPase</fullName>
    </recommendedName>
</protein>
<evidence type="ECO:0000313" key="2">
    <source>
        <dbReference type="Proteomes" id="UP001319921"/>
    </source>
</evidence>
<evidence type="ECO:0000313" key="1">
    <source>
        <dbReference type="EMBL" id="BDB99002.1"/>
    </source>
</evidence>
<dbReference type="Proteomes" id="UP001319921">
    <property type="component" value="Chromosome"/>
</dbReference>
<keyword evidence="2" id="KW-1185">Reference proteome</keyword>
<organism evidence="1 2">
    <name type="scientific">Saccharolobus caldissimus</name>
    <dbReference type="NCBI Taxonomy" id="1702097"/>
    <lineage>
        <taxon>Archaea</taxon>
        <taxon>Thermoproteota</taxon>
        <taxon>Thermoprotei</taxon>
        <taxon>Sulfolobales</taxon>
        <taxon>Sulfolobaceae</taxon>
        <taxon>Saccharolobus</taxon>
    </lineage>
</organism>
<name>A0AAQ4CT71_9CREN</name>
<dbReference type="AlphaFoldDB" id="A0AAQ4CT71"/>
<evidence type="ECO:0008006" key="3">
    <source>
        <dbReference type="Google" id="ProtNLM"/>
    </source>
</evidence>